<evidence type="ECO:0000259" key="1">
    <source>
        <dbReference type="Pfam" id="PF01979"/>
    </source>
</evidence>
<accession>A0ABS5F8J8</accession>
<dbReference type="InterPro" id="IPR032466">
    <property type="entry name" value="Metal_Hydrolase"/>
</dbReference>
<dbReference type="CDD" id="cd01299">
    <property type="entry name" value="Met_dep_hydrolase_A"/>
    <property type="match status" value="1"/>
</dbReference>
<keyword evidence="3" id="KW-1185">Reference proteome</keyword>
<dbReference type="SUPFAM" id="SSF51338">
    <property type="entry name" value="Composite domain of metallo-dependent hydrolases"/>
    <property type="match status" value="1"/>
</dbReference>
<dbReference type="InterPro" id="IPR051781">
    <property type="entry name" value="Metallo-dep_Hydrolase"/>
</dbReference>
<dbReference type="RefSeq" id="WP_211857095.1">
    <property type="nucleotide sequence ID" value="NZ_JAAGBB010000072.1"/>
</dbReference>
<sequence>MTDVILHAAGAWTGCQGGVVTPAELHVAKGRIAWLGRQGEGPGPAAASIIDLGNHWLLPGFVDAHLHLWGLDLSDPAAFWSWPSAYRAARAVAELKALLDQGVTAVRCCGGPLGPALARAVREGVIPGPHIVAAGEAICSRAGTWDPAAWPLRWAEELGLYADGAEEVRRRVRERLRGGADFIKIGGSVGEHTDALRPWGDDPARLRLSYSDEETQAAVQEAHRNGLCVATHAIGDAAVRQALDAGVDSVEHGHGASEETARRMADSGTWLVPTLSLPALRVERAPPAVAAGWRRHRAVQRHSLALALRHGVRIAAGTDFVGHPLTPLGPDAMEMELLVEAGMTEEGALLAGTVNGAAVLGMEGRIGALAPGLEADIVALPGDPRRDIALVRRVAFVMRGGVVWRHAAEAGRGAIPA</sequence>
<protein>
    <submittedName>
        <fullName evidence="2">Amidohydrolase family protein</fullName>
    </submittedName>
</protein>
<comment type="caution">
    <text evidence="2">The sequence shown here is derived from an EMBL/GenBank/DDBJ whole genome shotgun (WGS) entry which is preliminary data.</text>
</comment>
<dbReference type="InterPro" id="IPR011059">
    <property type="entry name" value="Metal-dep_hydrolase_composite"/>
</dbReference>
<gene>
    <name evidence="2" type="ORF">GXW71_31285</name>
</gene>
<dbReference type="PANTHER" id="PTHR43135:SF3">
    <property type="entry name" value="ALPHA-D-RIBOSE 1-METHYLPHOSPHONATE 5-TRIPHOSPHATE DIPHOSPHATASE"/>
    <property type="match status" value="1"/>
</dbReference>
<dbReference type="Pfam" id="PF01979">
    <property type="entry name" value="Amidohydro_1"/>
    <property type="match status" value="1"/>
</dbReference>
<reference evidence="3" key="1">
    <citation type="journal article" date="2021" name="Syst. Appl. Microbiol.">
        <title>Roseomonas hellenica sp. nov., isolated from roots of wild-growing Alkanna tinctoria.</title>
        <authorList>
            <person name="Rat A."/>
            <person name="Naranjo H.D."/>
            <person name="Lebbe L."/>
            <person name="Cnockaert M."/>
            <person name="Krigas N."/>
            <person name="Grigoriadou K."/>
            <person name="Maloupa E."/>
            <person name="Willems A."/>
        </authorList>
    </citation>
    <scope>NUCLEOTIDE SEQUENCE [LARGE SCALE GENOMIC DNA]</scope>
    <source>
        <strain evidence="3">LMG 31523</strain>
    </source>
</reference>
<dbReference type="EMBL" id="JAAGBB010000072">
    <property type="protein sequence ID" value="MBR0668875.1"/>
    <property type="molecule type" value="Genomic_DNA"/>
</dbReference>
<dbReference type="Gene3D" id="2.30.40.10">
    <property type="entry name" value="Urease, subunit C, domain 1"/>
    <property type="match status" value="1"/>
</dbReference>
<organism evidence="2 3">
    <name type="scientific">Plastoroseomonas hellenica</name>
    <dbReference type="NCBI Taxonomy" id="2687306"/>
    <lineage>
        <taxon>Bacteria</taxon>
        <taxon>Pseudomonadati</taxon>
        <taxon>Pseudomonadota</taxon>
        <taxon>Alphaproteobacteria</taxon>
        <taxon>Acetobacterales</taxon>
        <taxon>Acetobacteraceae</taxon>
        <taxon>Plastoroseomonas</taxon>
    </lineage>
</organism>
<dbReference type="InterPro" id="IPR006680">
    <property type="entry name" value="Amidohydro-rel"/>
</dbReference>
<proteinExistence type="predicted"/>
<feature type="domain" description="Amidohydrolase-related" evidence="1">
    <location>
        <begin position="57"/>
        <end position="401"/>
    </location>
</feature>
<evidence type="ECO:0000313" key="2">
    <source>
        <dbReference type="EMBL" id="MBR0668875.1"/>
    </source>
</evidence>
<dbReference type="Gene3D" id="3.20.20.140">
    <property type="entry name" value="Metal-dependent hydrolases"/>
    <property type="match status" value="1"/>
</dbReference>
<dbReference type="PANTHER" id="PTHR43135">
    <property type="entry name" value="ALPHA-D-RIBOSE 1-METHYLPHOSPHONATE 5-TRIPHOSPHATE DIPHOSPHATASE"/>
    <property type="match status" value="1"/>
</dbReference>
<evidence type="ECO:0000313" key="3">
    <source>
        <dbReference type="Proteomes" id="UP001196870"/>
    </source>
</evidence>
<name>A0ABS5F8J8_9PROT</name>
<dbReference type="SUPFAM" id="SSF51556">
    <property type="entry name" value="Metallo-dependent hydrolases"/>
    <property type="match status" value="1"/>
</dbReference>
<dbReference type="InterPro" id="IPR057744">
    <property type="entry name" value="OTAase-like"/>
</dbReference>
<dbReference type="Proteomes" id="UP001196870">
    <property type="component" value="Unassembled WGS sequence"/>
</dbReference>